<sequence length="125" mass="13325">MIETGKQLSRTIEIDDARAISFMGPELRVYSTPSILSDIEFACRDLLLTMLDEGMDSVGSHVALEHVGAAKLGQRAGVVVAVTEANKRRITFSASVTCGGRAIANASHVRTIVSVADLKARIGQL</sequence>
<evidence type="ECO:0000259" key="1">
    <source>
        <dbReference type="Pfam" id="PF22636"/>
    </source>
</evidence>
<proteinExistence type="predicted"/>
<evidence type="ECO:0000313" key="2">
    <source>
        <dbReference type="EMBL" id="MVT64695.1"/>
    </source>
</evidence>
<dbReference type="RefSeq" id="WP_157341803.1">
    <property type="nucleotide sequence ID" value="NZ_CP176492.1"/>
</dbReference>
<dbReference type="Proteomes" id="UP000436468">
    <property type="component" value="Unassembled WGS sequence"/>
</dbReference>
<accession>A0A844SGL8</accession>
<organism evidence="2 3">
    <name type="scientific">Bradyrhizobium pachyrhizi</name>
    <dbReference type="NCBI Taxonomy" id="280333"/>
    <lineage>
        <taxon>Bacteria</taxon>
        <taxon>Pseudomonadati</taxon>
        <taxon>Pseudomonadota</taxon>
        <taxon>Alphaproteobacteria</taxon>
        <taxon>Hyphomicrobiales</taxon>
        <taxon>Nitrobacteraceae</taxon>
        <taxon>Bradyrhizobium</taxon>
    </lineage>
</organism>
<dbReference type="Gene3D" id="3.10.129.10">
    <property type="entry name" value="Hotdog Thioesterase"/>
    <property type="match status" value="1"/>
</dbReference>
<name>A0A844SGL8_9BRAD</name>
<feature type="domain" description="Fluoroacetyl-CoA-specific thioesterase-like" evidence="1">
    <location>
        <begin position="16"/>
        <end position="115"/>
    </location>
</feature>
<dbReference type="PANTHER" id="PTHR36934">
    <property type="entry name" value="BLR0278 PROTEIN"/>
    <property type="match status" value="1"/>
</dbReference>
<dbReference type="InterPro" id="IPR029069">
    <property type="entry name" value="HotDog_dom_sf"/>
</dbReference>
<keyword evidence="3" id="KW-1185">Reference proteome</keyword>
<dbReference type="PANTHER" id="PTHR36934:SF1">
    <property type="entry name" value="THIOESTERASE DOMAIN-CONTAINING PROTEIN"/>
    <property type="match status" value="1"/>
</dbReference>
<reference evidence="2 3" key="1">
    <citation type="submission" date="2019-12" db="EMBL/GenBank/DDBJ databases">
        <title>Draft genome sequences Bradyrhizobium cajani AMBPC1010, Bradyrhizobium pachyrhizi AMBPC1040 and Bradyrhizobium yuanmingense ALSPC3051, three plant growth promoting strains isolated from nodules of Cajanus cajan L. in Dominican Republic.</title>
        <authorList>
            <person name="Flores-Felix J.D."/>
            <person name="Araujo J."/>
            <person name="Diaz-Alcantara C."/>
            <person name="Gonzalez-Andres F."/>
            <person name="Velazquez E."/>
        </authorList>
    </citation>
    <scope>NUCLEOTIDE SEQUENCE [LARGE SCALE GENOMIC DNA]</scope>
    <source>
        <strain evidence="2 3">1040</strain>
    </source>
</reference>
<evidence type="ECO:0000313" key="3">
    <source>
        <dbReference type="Proteomes" id="UP000436468"/>
    </source>
</evidence>
<dbReference type="Pfam" id="PF22636">
    <property type="entry name" value="FlK"/>
    <property type="match status" value="1"/>
</dbReference>
<protein>
    <submittedName>
        <fullName evidence="2">LysR family transcriptional regulator</fullName>
    </submittedName>
</protein>
<dbReference type="InterPro" id="IPR025540">
    <property type="entry name" value="FlK"/>
</dbReference>
<dbReference type="SUPFAM" id="SSF54637">
    <property type="entry name" value="Thioesterase/thiol ester dehydrase-isomerase"/>
    <property type="match status" value="1"/>
</dbReference>
<gene>
    <name evidence="2" type="ORF">GPL21_06155</name>
</gene>
<dbReference type="EMBL" id="WQNF01000003">
    <property type="protein sequence ID" value="MVT64695.1"/>
    <property type="molecule type" value="Genomic_DNA"/>
</dbReference>
<dbReference type="AlphaFoldDB" id="A0A844SGL8"/>
<comment type="caution">
    <text evidence="2">The sequence shown here is derived from an EMBL/GenBank/DDBJ whole genome shotgun (WGS) entry which is preliminary data.</text>
</comment>
<dbReference type="InterPro" id="IPR054485">
    <property type="entry name" value="FlK-like_dom"/>
</dbReference>